<keyword evidence="10" id="KW-1185">Reference proteome</keyword>
<dbReference type="InterPro" id="IPR041588">
    <property type="entry name" value="Integrase_H2C2"/>
</dbReference>
<dbReference type="Gene3D" id="1.10.340.70">
    <property type="match status" value="1"/>
</dbReference>
<feature type="domain" description="Integrase catalytic" evidence="8">
    <location>
        <begin position="520"/>
        <end position="634"/>
    </location>
</feature>
<comment type="caution">
    <text evidence="9">The sequence shown here is derived from an EMBL/GenBank/DDBJ whole genome shotgun (WGS) entry which is preliminary data.</text>
</comment>
<protein>
    <submittedName>
        <fullName evidence="9">Uncharacterized protein K02A2.6</fullName>
    </submittedName>
</protein>
<feature type="compositionally biased region" description="Polar residues" evidence="7">
    <location>
        <begin position="7"/>
        <end position="24"/>
    </location>
</feature>
<name>A0A2B4T038_STYPI</name>
<sequence length="634" mass="71899">MPESDQPGGSTPQIPTQMTTTVGQLDNFDPNKENWECFFERFEQFTVINNIAPERQVACLLAQSPLTFVTYTKEEIKPLGYVDIEVKYGSQSHYPCMTSKLIHSPPLFGREWLKAIQLNWQQIHKMSTPINTNKVLQRHDNLFNGQLGKLNGIEAKLNLKAGATPVFHKARPVPFAKKSKISEKLNLLESQGIIDKVQYSEWAAPIVPVDKPDGGVRICGDFKVTVNPKLQVEKTATTKFLIETGHPRHWKKEQEAAFTKVKPIVASDTVLTHYDPDKELRLATEASAYGLGCVLSHVMPDGSERPIAFASHTLNDAEKVYPQLQKEALSIVWGVKKFQYYLEGHPFTLLMDHKPLATIFHPHRGISATASARIQRWALFLSGFSYQIELPVRVKELRKETRSNPILAKVIQAVLSGWPAKQQLHPDLLPYFHKREEELAVYDGCLLWGGRVIVPPKLQQRIVEELHEGHIGIVKMNGLACNYFWWPGLDSQIERTCRTCEGCTLIQNNPPAAPVHRWKFPEKPWCRVHIDFAGPFMNSMFLVTVDAHSKWPEVHIMSSTTSLKTIEVLRTIFATHGLPTQIVSDNGSLLRSEEFETFLKMNGIQHLTSAPYHPRTNGLAERFLRTMKEALKTD</sequence>
<dbReference type="Gene3D" id="3.10.20.370">
    <property type="match status" value="1"/>
</dbReference>
<dbReference type="Pfam" id="PF17921">
    <property type="entry name" value="Integrase_H2C2"/>
    <property type="match status" value="1"/>
</dbReference>
<dbReference type="GO" id="GO:0003824">
    <property type="term" value="F:catalytic activity"/>
    <property type="evidence" value="ECO:0007669"/>
    <property type="project" value="UniProtKB-KW"/>
</dbReference>
<dbReference type="InterPro" id="IPR001584">
    <property type="entry name" value="Integrase_cat-core"/>
</dbReference>
<feature type="region of interest" description="Disordered" evidence="7">
    <location>
        <begin position="1"/>
        <end position="25"/>
    </location>
</feature>
<dbReference type="Pfam" id="PF00665">
    <property type="entry name" value="rve"/>
    <property type="match status" value="1"/>
</dbReference>
<reference evidence="10" key="1">
    <citation type="journal article" date="2017" name="bioRxiv">
        <title>Comparative analysis of the genomes of Stylophora pistillata and Acropora digitifera provides evidence for extensive differences between species of corals.</title>
        <authorList>
            <person name="Voolstra C.R."/>
            <person name="Li Y."/>
            <person name="Liew Y.J."/>
            <person name="Baumgarten S."/>
            <person name="Zoccola D."/>
            <person name="Flot J.-F."/>
            <person name="Tambutte S."/>
            <person name="Allemand D."/>
            <person name="Aranda M."/>
        </authorList>
    </citation>
    <scope>NUCLEOTIDE SEQUENCE [LARGE SCALE GENOMIC DNA]</scope>
</reference>
<dbReference type="Proteomes" id="UP000225706">
    <property type="component" value="Unassembled WGS sequence"/>
</dbReference>
<evidence type="ECO:0000256" key="3">
    <source>
        <dbReference type="ARBA" id="ARBA00022722"/>
    </source>
</evidence>
<dbReference type="Gene3D" id="3.10.10.10">
    <property type="entry name" value="HIV Type 1 Reverse Transcriptase, subunit A, domain 1"/>
    <property type="match status" value="1"/>
</dbReference>
<dbReference type="PROSITE" id="PS50994">
    <property type="entry name" value="INTEGRASE"/>
    <property type="match status" value="1"/>
</dbReference>
<dbReference type="CDD" id="cd09274">
    <property type="entry name" value="RNase_HI_RT_Ty3"/>
    <property type="match status" value="1"/>
</dbReference>
<dbReference type="EMBL" id="LSMT01000004">
    <property type="protein sequence ID" value="PFX34480.1"/>
    <property type="molecule type" value="Genomic_DNA"/>
</dbReference>
<evidence type="ECO:0000256" key="6">
    <source>
        <dbReference type="ARBA" id="ARBA00022918"/>
    </source>
</evidence>
<dbReference type="FunFam" id="1.10.340.70:FF:000003">
    <property type="entry name" value="Protein CBG25708"/>
    <property type="match status" value="1"/>
</dbReference>
<dbReference type="InterPro" id="IPR036397">
    <property type="entry name" value="RNaseH_sf"/>
</dbReference>
<evidence type="ECO:0000256" key="5">
    <source>
        <dbReference type="ARBA" id="ARBA00022801"/>
    </source>
</evidence>
<evidence type="ECO:0000313" key="10">
    <source>
        <dbReference type="Proteomes" id="UP000225706"/>
    </source>
</evidence>
<gene>
    <name evidence="9" type="primary">K02A2.6</name>
    <name evidence="9" type="ORF">AWC38_SpisGene633</name>
</gene>
<dbReference type="InterPro" id="IPR043502">
    <property type="entry name" value="DNA/RNA_pol_sf"/>
</dbReference>
<keyword evidence="2" id="KW-0548">Nucleotidyltransferase</keyword>
<dbReference type="PANTHER" id="PTHR37984:SF5">
    <property type="entry name" value="PROTEIN NYNRIN-LIKE"/>
    <property type="match status" value="1"/>
</dbReference>
<evidence type="ECO:0000256" key="4">
    <source>
        <dbReference type="ARBA" id="ARBA00022759"/>
    </source>
</evidence>
<evidence type="ECO:0000256" key="1">
    <source>
        <dbReference type="ARBA" id="ARBA00022679"/>
    </source>
</evidence>
<evidence type="ECO:0000313" key="9">
    <source>
        <dbReference type="EMBL" id="PFX34480.1"/>
    </source>
</evidence>
<dbReference type="OrthoDB" id="5978043at2759"/>
<dbReference type="InterPro" id="IPR050951">
    <property type="entry name" value="Retrovirus_Pol_polyprotein"/>
</dbReference>
<accession>A0A2B4T038</accession>
<organism evidence="9 10">
    <name type="scientific">Stylophora pistillata</name>
    <name type="common">Smooth cauliflower coral</name>
    <dbReference type="NCBI Taxonomy" id="50429"/>
    <lineage>
        <taxon>Eukaryota</taxon>
        <taxon>Metazoa</taxon>
        <taxon>Cnidaria</taxon>
        <taxon>Anthozoa</taxon>
        <taxon>Hexacorallia</taxon>
        <taxon>Scleractinia</taxon>
        <taxon>Astrocoeniina</taxon>
        <taxon>Pocilloporidae</taxon>
        <taxon>Stylophora</taxon>
    </lineage>
</organism>
<keyword evidence="1" id="KW-0808">Transferase</keyword>
<dbReference type="InterPro" id="IPR012337">
    <property type="entry name" value="RNaseH-like_sf"/>
</dbReference>
<dbReference type="FunFam" id="3.10.20.370:FF:000001">
    <property type="entry name" value="Retrovirus-related Pol polyprotein from transposon 17.6-like protein"/>
    <property type="match status" value="1"/>
</dbReference>
<dbReference type="GO" id="GO:0015074">
    <property type="term" value="P:DNA integration"/>
    <property type="evidence" value="ECO:0007669"/>
    <property type="project" value="InterPro"/>
</dbReference>
<dbReference type="PANTHER" id="PTHR37984">
    <property type="entry name" value="PROTEIN CBG26694"/>
    <property type="match status" value="1"/>
</dbReference>
<evidence type="ECO:0000259" key="8">
    <source>
        <dbReference type="PROSITE" id="PS50994"/>
    </source>
</evidence>
<keyword evidence="5" id="KW-0378">Hydrolase</keyword>
<dbReference type="Gene3D" id="3.30.420.10">
    <property type="entry name" value="Ribonuclease H-like superfamily/Ribonuclease H"/>
    <property type="match status" value="1"/>
</dbReference>
<evidence type="ECO:0000256" key="7">
    <source>
        <dbReference type="SAM" id="MobiDB-lite"/>
    </source>
</evidence>
<dbReference type="InterPro" id="IPR041373">
    <property type="entry name" value="RT_RNaseH"/>
</dbReference>
<dbReference type="Pfam" id="PF17917">
    <property type="entry name" value="RT_RNaseH"/>
    <property type="match status" value="1"/>
</dbReference>
<keyword evidence="3" id="KW-0540">Nuclease</keyword>
<dbReference type="AlphaFoldDB" id="A0A2B4T038"/>
<proteinExistence type="predicted"/>
<dbReference type="SUPFAM" id="SSF53098">
    <property type="entry name" value="Ribonuclease H-like"/>
    <property type="match status" value="1"/>
</dbReference>
<keyword evidence="4" id="KW-0255">Endonuclease</keyword>
<keyword evidence="6" id="KW-0695">RNA-directed DNA polymerase</keyword>
<dbReference type="SUPFAM" id="SSF56672">
    <property type="entry name" value="DNA/RNA polymerases"/>
    <property type="match status" value="1"/>
</dbReference>
<dbReference type="GO" id="GO:0003676">
    <property type="term" value="F:nucleic acid binding"/>
    <property type="evidence" value="ECO:0007669"/>
    <property type="project" value="InterPro"/>
</dbReference>
<evidence type="ECO:0000256" key="2">
    <source>
        <dbReference type="ARBA" id="ARBA00022695"/>
    </source>
</evidence>